<evidence type="ECO:0000313" key="2">
    <source>
        <dbReference type="Proteomes" id="UP001295833"/>
    </source>
</evidence>
<sequence length="59" mass="6502">MSQDKQVMQVVTHRLSPEAYIQLERLCPAPALSNNPDSAAYNLGVQFVLAKLREGFVVG</sequence>
<dbReference type="Proteomes" id="UP001295833">
    <property type="component" value="Chromosome"/>
</dbReference>
<reference evidence="1 2" key="1">
    <citation type="submission" date="2023-10" db="EMBL/GenBank/DDBJ databases">
        <authorList>
            <person name="Robby Concha-Eloko"/>
            <person name="Pilar Barberan- Martinez"/>
            <person name="Rafael Sanjuan"/>
            <person name="Pilar Domingo-Calap"/>
        </authorList>
    </citation>
    <scope>NUCLEOTIDE SEQUENCE [LARGE SCALE GENOMIC DNA]</scope>
</reference>
<evidence type="ECO:0000313" key="1">
    <source>
        <dbReference type="EMBL" id="CAK1256787.1"/>
    </source>
</evidence>
<dbReference type="EMBL" id="OY757063">
    <property type="protein sequence ID" value="CAK1256787.1"/>
    <property type="molecule type" value="Genomic_DNA"/>
</dbReference>
<protein>
    <submittedName>
        <fullName evidence="1">Uncharacterized protein</fullName>
    </submittedName>
</protein>
<name>A0AAD2GP13_9CAUD</name>
<accession>A0AAD2GP13</accession>
<keyword evidence="2" id="KW-1185">Reference proteome</keyword>
<proteinExistence type="predicted"/>
<organism evidence="1 2">
    <name type="scientific">Klebsiella phage vB_Kpl_K59PH2</name>
    <dbReference type="NCBI Taxonomy" id="3071671"/>
    <lineage>
        <taxon>Viruses</taxon>
        <taxon>Duplodnaviria</taxon>
        <taxon>Heunggongvirae</taxon>
        <taxon>Uroviricota</taxon>
        <taxon>Caudoviricetes</taxon>
        <taxon>Autographivirales</taxon>
        <taxon>Autonotataviridae</taxon>
        <taxon>Melnykvirinae</taxon>
        <taxon>Cullenvirus</taxon>
        <taxon>Cullenvirus K59PH2</taxon>
    </lineage>
</organism>
<gene>
    <name evidence="1" type="ORF">K59PH2_LOCUS39</name>
</gene>